<protein>
    <recommendedName>
        <fullName evidence="9">BPTI/Kunitz inhibitor domain-containing protein</fullName>
    </recommendedName>
</protein>
<dbReference type="PANTHER" id="PTHR10083:SF373">
    <property type="entry name" value="SERINE PEPTIDASE INHIBITOR, KUNITZ TYPE, 2"/>
    <property type="match status" value="1"/>
</dbReference>
<dbReference type="InterPro" id="IPR050098">
    <property type="entry name" value="TFPI/VKTCI-like"/>
</dbReference>
<dbReference type="InterPro" id="IPR035976">
    <property type="entry name" value="Sushi/SCR/CCP_sf"/>
</dbReference>
<accession>A0AAV2I3V4</accession>
<dbReference type="PRINTS" id="PR00759">
    <property type="entry name" value="BASICPTASE"/>
</dbReference>
<evidence type="ECO:0000313" key="8">
    <source>
        <dbReference type="Proteomes" id="UP001497497"/>
    </source>
</evidence>
<dbReference type="SMART" id="SM00032">
    <property type="entry name" value="CCP"/>
    <property type="match status" value="1"/>
</dbReference>
<evidence type="ECO:0008006" key="9">
    <source>
        <dbReference type="Google" id="ProtNLM"/>
    </source>
</evidence>
<proteinExistence type="predicted"/>
<evidence type="ECO:0000256" key="1">
    <source>
        <dbReference type="ARBA" id="ARBA00023157"/>
    </source>
</evidence>
<comment type="caution">
    <text evidence="7">The sequence shown here is derived from an EMBL/GenBank/DDBJ whole genome shotgun (WGS) entry which is preliminary data.</text>
</comment>
<dbReference type="CDD" id="cd00033">
    <property type="entry name" value="CCP"/>
    <property type="match status" value="1"/>
</dbReference>
<dbReference type="GO" id="GO:0004867">
    <property type="term" value="F:serine-type endopeptidase inhibitor activity"/>
    <property type="evidence" value="ECO:0007669"/>
    <property type="project" value="InterPro"/>
</dbReference>
<feature type="compositionally biased region" description="Basic and acidic residues" evidence="3">
    <location>
        <begin position="144"/>
        <end position="159"/>
    </location>
</feature>
<evidence type="ECO:0000256" key="2">
    <source>
        <dbReference type="PROSITE-ProRule" id="PRU00302"/>
    </source>
</evidence>
<dbReference type="InterPro" id="IPR020901">
    <property type="entry name" value="Prtase_inh_Kunz-CS"/>
</dbReference>
<dbReference type="InterPro" id="IPR002223">
    <property type="entry name" value="Kunitz_BPTI"/>
</dbReference>
<dbReference type="InterPro" id="IPR036880">
    <property type="entry name" value="Kunitz_BPTI_sf"/>
</dbReference>
<dbReference type="AlphaFoldDB" id="A0AAV2I3V4"/>
<dbReference type="SUPFAM" id="SSF57535">
    <property type="entry name" value="Complement control module/SCR domain"/>
    <property type="match status" value="1"/>
</dbReference>
<feature type="compositionally biased region" description="Basic and acidic residues" evidence="3">
    <location>
        <begin position="181"/>
        <end position="195"/>
    </location>
</feature>
<keyword evidence="4" id="KW-0732">Signal</keyword>
<dbReference type="SMART" id="SM00131">
    <property type="entry name" value="KU"/>
    <property type="match status" value="1"/>
</dbReference>
<dbReference type="InterPro" id="IPR000436">
    <property type="entry name" value="Sushi_SCR_CCP_dom"/>
</dbReference>
<feature type="domain" description="BPTI/Kunitz inhibitor" evidence="5">
    <location>
        <begin position="207"/>
        <end position="257"/>
    </location>
</feature>
<evidence type="ECO:0000259" key="6">
    <source>
        <dbReference type="PROSITE" id="PS50923"/>
    </source>
</evidence>
<reference evidence="7 8" key="1">
    <citation type="submission" date="2024-04" db="EMBL/GenBank/DDBJ databases">
        <authorList>
            <consortium name="Genoscope - CEA"/>
            <person name="William W."/>
        </authorList>
    </citation>
    <scope>NUCLEOTIDE SEQUENCE [LARGE SCALE GENOMIC DNA]</scope>
</reference>
<dbReference type="PANTHER" id="PTHR10083">
    <property type="entry name" value="KUNITZ-TYPE PROTEASE INHIBITOR-RELATED"/>
    <property type="match status" value="1"/>
</dbReference>
<dbReference type="EMBL" id="CAXITT010000420">
    <property type="protein sequence ID" value="CAL1541234.1"/>
    <property type="molecule type" value="Genomic_DNA"/>
</dbReference>
<feature type="signal peptide" evidence="4">
    <location>
        <begin position="1"/>
        <end position="27"/>
    </location>
</feature>
<dbReference type="PROSITE" id="PS50923">
    <property type="entry name" value="SUSHI"/>
    <property type="match status" value="1"/>
</dbReference>
<gene>
    <name evidence="7" type="ORF">GSLYS_00014865001</name>
</gene>
<feature type="chain" id="PRO_5043359928" description="BPTI/Kunitz inhibitor domain-containing protein" evidence="4">
    <location>
        <begin position="28"/>
        <end position="261"/>
    </location>
</feature>
<evidence type="ECO:0000313" key="7">
    <source>
        <dbReference type="EMBL" id="CAL1541234.1"/>
    </source>
</evidence>
<keyword evidence="2" id="KW-0768">Sushi</keyword>
<feature type="domain" description="Sushi" evidence="6">
    <location>
        <begin position="66"/>
        <end position="127"/>
    </location>
</feature>
<dbReference type="CDD" id="cd00109">
    <property type="entry name" value="Kunitz-type"/>
    <property type="match status" value="1"/>
</dbReference>
<dbReference type="Proteomes" id="UP001497497">
    <property type="component" value="Unassembled WGS sequence"/>
</dbReference>
<evidence type="ECO:0000256" key="4">
    <source>
        <dbReference type="SAM" id="SignalP"/>
    </source>
</evidence>
<dbReference type="Pfam" id="PF00084">
    <property type="entry name" value="Sushi"/>
    <property type="match status" value="1"/>
</dbReference>
<keyword evidence="8" id="KW-1185">Reference proteome</keyword>
<sequence length="261" mass="29729">MKWRTVVRFACVCIYVFVLQFVDSGTASHSPKEEHDAVDTGELIMREDAEEQFYNVDVDKYHALGIKCPDLEPPENGVIIGEGTRVGSVVYVRCHEGYRLDGPTVMACVPVAHGAQWDPKLKRVCIEGRANFEEETSLIDNDSADTRQESPPRDTENRPMQHQSPSFIDPKVHSSWLHHPIKTESSHEDEEHSEPSQEEMEQIPEHCQDFPEVGPCKAAFKRYFFNKSTFECHSFIYGGCHGNRNNFESLEECNTACLRHA</sequence>
<dbReference type="Gene3D" id="4.10.410.10">
    <property type="entry name" value="Pancreatic trypsin inhibitor Kunitz domain"/>
    <property type="match status" value="1"/>
</dbReference>
<dbReference type="GO" id="GO:0005615">
    <property type="term" value="C:extracellular space"/>
    <property type="evidence" value="ECO:0007669"/>
    <property type="project" value="TreeGrafter"/>
</dbReference>
<feature type="region of interest" description="Disordered" evidence="3">
    <location>
        <begin position="136"/>
        <end position="203"/>
    </location>
</feature>
<name>A0AAV2I3V4_LYMST</name>
<dbReference type="FunFam" id="4.10.410.10:FF:000004">
    <property type="entry name" value="Tissue factor pathway inhibitor"/>
    <property type="match status" value="1"/>
</dbReference>
<dbReference type="SUPFAM" id="SSF57362">
    <property type="entry name" value="BPTI-like"/>
    <property type="match status" value="1"/>
</dbReference>
<keyword evidence="1" id="KW-1015">Disulfide bond</keyword>
<dbReference type="Gene3D" id="2.10.70.10">
    <property type="entry name" value="Complement Module, domain 1"/>
    <property type="match status" value="1"/>
</dbReference>
<dbReference type="Pfam" id="PF00014">
    <property type="entry name" value="Kunitz_BPTI"/>
    <property type="match status" value="1"/>
</dbReference>
<dbReference type="PROSITE" id="PS50279">
    <property type="entry name" value="BPTI_KUNITZ_2"/>
    <property type="match status" value="1"/>
</dbReference>
<evidence type="ECO:0000256" key="3">
    <source>
        <dbReference type="SAM" id="MobiDB-lite"/>
    </source>
</evidence>
<evidence type="ECO:0000259" key="5">
    <source>
        <dbReference type="PROSITE" id="PS50279"/>
    </source>
</evidence>
<dbReference type="PROSITE" id="PS00280">
    <property type="entry name" value="BPTI_KUNITZ_1"/>
    <property type="match status" value="1"/>
</dbReference>
<comment type="caution">
    <text evidence="2">Lacks conserved residue(s) required for the propagation of feature annotation.</text>
</comment>
<organism evidence="7 8">
    <name type="scientific">Lymnaea stagnalis</name>
    <name type="common">Great pond snail</name>
    <name type="synonym">Helix stagnalis</name>
    <dbReference type="NCBI Taxonomy" id="6523"/>
    <lineage>
        <taxon>Eukaryota</taxon>
        <taxon>Metazoa</taxon>
        <taxon>Spiralia</taxon>
        <taxon>Lophotrochozoa</taxon>
        <taxon>Mollusca</taxon>
        <taxon>Gastropoda</taxon>
        <taxon>Heterobranchia</taxon>
        <taxon>Euthyneura</taxon>
        <taxon>Panpulmonata</taxon>
        <taxon>Hygrophila</taxon>
        <taxon>Lymnaeoidea</taxon>
        <taxon>Lymnaeidae</taxon>
        <taxon>Lymnaea</taxon>
    </lineage>
</organism>